<comment type="caution">
    <text evidence="3">The sequence shown here is derived from an EMBL/GenBank/DDBJ whole genome shotgun (WGS) entry which is preliminary data.</text>
</comment>
<dbReference type="PANTHER" id="PTHR21666">
    <property type="entry name" value="PEPTIDASE-RELATED"/>
    <property type="match status" value="1"/>
</dbReference>
<feature type="domain" description="M23ase beta-sheet core" evidence="2">
    <location>
        <begin position="58"/>
        <end position="152"/>
    </location>
</feature>
<dbReference type="Pfam" id="PF01551">
    <property type="entry name" value="Peptidase_M23"/>
    <property type="match status" value="1"/>
</dbReference>
<dbReference type="InterPro" id="IPR011055">
    <property type="entry name" value="Dup_hybrid_motif"/>
</dbReference>
<dbReference type="GO" id="GO:0004222">
    <property type="term" value="F:metalloendopeptidase activity"/>
    <property type="evidence" value="ECO:0007669"/>
    <property type="project" value="TreeGrafter"/>
</dbReference>
<dbReference type="PANTHER" id="PTHR21666:SF289">
    <property type="entry name" value="L-ALA--D-GLU ENDOPEPTIDASE"/>
    <property type="match status" value="1"/>
</dbReference>
<organism evidence="3 4">
    <name type="scientific">candidate division TA06 bacterium</name>
    <dbReference type="NCBI Taxonomy" id="2250710"/>
    <lineage>
        <taxon>Bacteria</taxon>
        <taxon>Bacteria division TA06</taxon>
    </lineage>
</organism>
<gene>
    <name evidence="3" type="ORF">DRP43_02970</name>
</gene>
<accession>A0A660SLA6</accession>
<name>A0A660SLA6_UNCT6</name>
<dbReference type="CDD" id="cd12797">
    <property type="entry name" value="M23_peptidase"/>
    <property type="match status" value="1"/>
</dbReference>
<proteinExistence type="predicted"/>
<evidence type="ECO:0000259" key="2">
    <source>
        <dbReference type="Pfam" id="PF01551"/>
    </source>
</evidence>
<dbReference type="SUPFAM" id="SSF51261">
    <property type="entry name" value="Duplicated hybrid motif"/>
    <property type="match status" value="1"/>
</dbReference>
<dbReference type="InterPro" id="IPR050570">
    <property type="entry name" value="Cell_wall_metabolism_enzyme"/>
</dbReference>
<dbReference type="Gene3D" id="2.70.70.10">
    <property type="entry name" value="Glucose Permease (Domain IIA)"/>
    <property type="match status" value="1"/>
</dbReference>
<reference evidence="3 4" key="1">
    <citation type="submission" date="2018-06" db="EMBL/GenBank/DDBJ databases">
        <title>Extensive metabolic versatility and redundancy in microbially diverse, dynamic hydrothermal sediments.</title>
        <authorList>
            <person name="Dombrowski N."/>
            <person name="Teske A."/>
            <person name="Baker B.J."/>
        </authorList>
    </citation>
    <scope>NUCLEOTIDE SEQUENCE [LARGE SCALE GENOMIC DNA]</scope>
    <source>
        <strain evidence="3">B10_G13</strain>
    </source>
</reference>
<dbReference type="EMBL" id="QNBD01000114">
    <property type="protein sequence ID" value="RKX70886.1"/>
    <property type="molecule type" value="Genomic_DNA"/>
</dbReference>
<dbReference type="Proteomes" id="UP000271125">
    <property type="component" value="Unassembled WGS sequence"/>
</dbReference>
<keyword evidence="1" id="KW-0732">Signal</keyword>
<evidence type="ECO:0000313" key="4">
    <source>
        <dbReference type="Proteomes" id="UP000271125"/>
    </source>
</evidence>
<sequence>RRKLQRIIQELETQRKKQKVKEKSYFGKLQKKLPWPIMGKVVSKYGRKKHPKYHTSTKNNGIDIKAPYNTPVAAVSYGEVAYADKFLGYGNVILIDHYGGYYTLYAHLSTMDVQVKDKVYQGEVIGRVGDTGSLKGSILHFEIRVNGKTVNPLNWLVNK</sequence>
<dbReference type="AlphaFoldDB" id="A0A660SLA6"/>
<feature type="non-terminal residue" evidence="3">
    <location>
        <position position="1"/>
    </location>
</feature>
<dbReference type="InterPro" id="IPR016047">
    <property type="entry name" value="M23ase_b-sheet_dom"/>
</dbReference>
<protein>
    <submittedName>
        <fullName evidence="3">Peptidase M23</fullName>
    </submittedName>
</protein>
<evidence type="ECO:0000256" key="1">
    <source>
        <dbReference type="ARBA" id="ARBA00022729"/>
    </source>
</evidence>
<evidence type="ECO:0000313" key="3">
    <source>
        <dbReference type="EMBL" id="RKX70886.1"/>
    </source>
</evidence>